<proteinExistence type="predicted"/>
<reference evidence="2 3" key="1">
    <citation type="journal article" date="2019" name="Nat. Med.">
        <title>A library of human gut bacterial isolates paired with longitudinal multiomics data enables mechanistic microbiome research.</title>
        <authorList>
            <person name="Poyet M."/>
            <person name="Groussin M."/>
            <person name="Gibbons S.M."/>
            <person name="Avila-Pacheco J."/>
            <person name="Jiang X."/>
            <person name="Kearney S.M."/>
            <person name="Perrotta A.R."/>
            <person name="Berdy B."/>
            <person name="Zhao S."/>
            <person name="Lieberman T.D."/>
            <person name="Swanson P.K."/>
            <person name="Smith M."/>
            <person name="Roesemann S."/>
            <person name="Alexander J.E."/>
            <person name="Rich S.A."/>
            <person name="Livny J."/>
            <person name="Vlamakis H."/>
            <person name="Clish C."/>
            <person name="Bullock K."/>
            <person name="Deik A."/>
            <person name="Scott J."/>
            <person name="Pierce K.A."/>
            <person name="Xavier R.J."/>
            <person name="Alm E.J."/>
        </authorList>
    </citation>
    <scope>NUCLEOTIDE SEQUENCE [LARGE SCALE GENOMIC DNA]</scope>
    <source>
        <strain evidence="2 3">BIOML-A3</strain>
    </source>
</reference>
<keyword evidence="1" id="KW-1133">Transmembrane helix</keyword>
<evidence type="ECO:0000313" key="3">
    <source>
        <dbReference type="Proteomes" id="UP000431304"/>
    </source>
</evidence>
<evidence type="ECO:0000256" key="1">
    <source>
        <dbReference type="SAM" id="Phobius"/>
    </source>
</evidence>
<keyword evidence="1" id="KW-0812">Transmembrane</keyword>
<dbReference type="Proteomes" id="UP000431304">
    <property type="component" value="Unassembled WGS sequence"/>
</dbReference>
<dbReference type="RefSeq" id="WP_154314693.1">
    <property type="nucleotide sequence ID" value="NZ_WKRA01000014.1"/>
</dbReference>
<accession>A0A844E3T7</accession>
<name>A0A844E3T7_EUBRA</name>
<dbReference type="AlphaFoldDB" id="A0A844E3T7"/>
<gene>
    <name evidence="2" type="ORF">GKE72_09500</name>
</gene>
<keyword evidence="1" id="KW-0472">Membrane</keyword>
<feature type="transmembrane region" description="Helical" evidence="1">
    <location>
        <begin position="6"/>
        <end position="26"/>
    </location>
</feature>
<protein>
    <submittedName>
        <fullName evidence="2">Uncharacterized protein</fullName>
    </submittedName>
</protein>
<dbReference type="EMBL" id="WKRA01000014">
    <property type="protein sequence ID" value="MSD16294.1"/>
    <property type="molecule type" value="Genomic_DNA"/>
</dbReference>
<evidence type="ECO:0000313" key="2">
    <source>
        <dbReference type="EMBL" id="MSD16294.1"/>
    </source>
</evidence>
<comment type="caution">
    <text evidence="2">The sequence shown here is derived from an EMBL/GenBank/DDBJ whole genome shotgun (WGS) entry which is preliminary data.</text>
</comment>
<organism evidence="2 3">
    <name type="scientific">Eubacterium ramulus</name>
    <dbReference type="NCBI Taxonomy" id="39490"/>
    <lineage>
        <taxon>Bacteria</taxon>
        <taxon>Bacillati</taxon>
        <taxon>Bacillota</taxon>
        <taxon>Clostridia</taxon>
        <taxon>Eubacteriales</taxon>
        <taxon>Eubacteriaceae</taxon>
        <taxon>Eubacterium</taxon>
    </lineage>
</organism>
<sequence>MVMELALIFAVGLMAAILTATIIHVVEVCGKWLKEYVSKKLKNKENHKVIFADTREVIGDYLKNKTEEAKEVSMDELERMCEETPYVSAMVDENGKIGEYERIQYEEENENFRNRMKQQDGMVIIG</sequence>